<dbReference type="PANTHER" id="PTHR23502">
    <property type="entry name" value="MAJOR FACILITATOR SUPERFAMILY"/>
    <property type="match status" value="1"/>
</dbReference>
<evidence type="ECO:0000313" key="10">
    <source>
        <dbReference type="EMBL" id="GJN90279.1"/>
    </source>
</evidence>
<feature type="transmembrane region" description="Helical" evidence="7">
    <location>
        <begin position="96"/>
        <end position="117"/>
    </location>
</feature>
<organism evidence="10 11">
    <name type="scientific">Rhodotorula paludigena</name>
    <dbReference type="NCBI Taxonomy" id="86838"/>
    <lineage>
        <taxon>Eukaryota</taxon>
        <taxon>Fungi</taxon>
        <taxon>Dikarya</taxon>
        <taxon>Basidiomycota</taxon>
        <taxon>Pucciniomycotina</taxon>
        <taxon>Microbotryomycetes</taxon>
        <taxon>Sporidiobolales</taxon>
        <taxon>Sporidiobolaceae</taxon>
        <taxon>Rhodotorula</taxon>
    </lineage>
</organism>
<feature type="region of interest" description="Disordered" evidence="6">
    <location>
        <begin position="474"/>
        <end position="494"/>
    </location>
</feature>
<dbReference type="EMBL" id="BQKY01000006">
    <property type="protein sequence ID" value="GJN90279.1"/>
    <property type="molecule type" value="Genomic_DNA"/>
</dbReference>
<keyword evidence="2" id="KW-0813">Transport</keyword>
<feature type="signal peptide" evidence="8">
    <location>
        <begin position="1"/>
        <end position="20"/>
    </location>
</feature>
<dbReference type="Proteomes" id="UP001342314">
    <property type="component" value="Unassembled WGS sequence"/>
</dbReference>
<feature type="transmembrane region" description="Helical" evidence="7">
    <location>
        <begin position="407"/>
        <end position="425"/>
    </location>
</feature>
<dbReference type="GO" id="GO:0022857">
    <property type="term" value="F:transmembrane transporter activity"/>
    <property type="evidence" value="ECO:0007669"/>
    <property type="project" value="InterPro"/>
</dbReference>
<dbReference type="PROSITE" id="PS50850">
    <property type="entry name" value="MFS"/>
    <property type="match status" value="1"/>
</dbReference>
<gene>
    <name evidence="10" type="ORF">Rhopal_003285-T1</name>
</gene>
<evidence type="ECO:0000256" key="7">
    <source>
        <dbReference type="SAM" id="Phobius"/>
    </source>
</evidence>
<feature type="transmembrane region" description="Helical" evidence="7">
    <location>
        <begin position="431"/>
        <end position="450"/>
    </location>
</feature>
<dbReference type="Pfam" id="PF07690">
    <property type="entry name" value="MFS_1"/>
    <property type="match status" value="1"/>
</dbReference>
<feature type="transmembrane region" description="Helical" evidence="7">
    <location>
        <begin position="71"/>
        <end position="89"/>
    </location>
</feature>
<protein>
    <recommendedName>
        <fullName evidence="9">Major facilitator superfamily (MFS) profile domain-containing protein</fullName>
    </recommendedName>
</protein>
<feature type="transmembrane region" description="Helical" evidence="7">
    <location>
        <begin position="371"/>
        <end position="395"/>
    </location>
</feature>
<evidence type="ECO:0000256" key="1">
    <source>
        <dbReference type="ARBA" id="ARBA00004141"/>
    </source>
</evidence>
<dbReference type="InterPro" id="IPR036259">
    <property type="entry name" value="MFS_trans_sf"/>
</dbReference>
<accession>A0AAV5GII8</accession>
<evidence type="ECO:0000256" key="3">
    <source>
        <dbReference type="ARBA" id="ARBA00022692"/>
    </source>
</evidence>
<dbReference type="AlphaFoldDB" id="A0AAV5GII8"/>
<dbReference type="Gene3D" id="1.20.1250.20">
    <property type="entry name" value="MFS general substrate transporter like domains"/>
    <property type="match status" value="1"/>
</dbReference>
<dbReference type="InterPro" id="IPR020846">
    <property type="entry name" value="MFS_dom"/>
</dbReference>
<dbReference type="SUPFAM" id="SSF103473">
    <property type="entry name" value="MFS general substrate transporter"/>
    <property type="match status" value="1"/>
</dbReference>
<feature type="domain" description="Major facilitator superfamily (MFS) profile" evidence="9">
    <location>
        <begin position="5"/>
        <end position="453"/>
    </location>
</feature>
<feature type="region of interest" description="Disordered" evidence="6">
    <location>
        <begin position="184"/>
        <end position="209"/>
    </location>
</feature>
<keyword evidence="5 7" id="KW-0472">Membrane</keyword>
<comment type="subcellular location">
    <subcellularLocation>
        <location evidence="1">Membrane</location>
        <topology evidence="1">Multi-pass membrane protein</topology>
    </subcellularLocation>
</comment>
<feature type="transmembrane region" description="Helical" evidence="7">
    <location>
        <begin position="230"/>
        <end position="247"/>
    </location>
</feature>
<evidence type="ECO:0000256" key="5">
    <source>
        <dbReference type="ARBA" id="ARBA00023136"/>
    </source>
</evidence>
<keyword evidence="8" id="KW-0732">Signal</keyword>
<evidence type="ECO:0000259" key="9">
    <source>
        <dbReference type="PROSITE" id="PS50850"/>
    </source>
</evidence>
<evidence type="ECO:0000256" key="2">
    <source>
        <dbReference type="ARBA" id="ARBA00022448"/>
    </source>
</evidence>
<reference evidence="10 11" key="1">
    <citation type="submission" date="2021-12" db="EMBL/GenBank/DDBJ databases">
        <title>High titer production of polyol ester of fatty acids by Rhodotorula paludigena BS15 towards product separation-free biomass refinery.</title>
        <authorList>
            <person name="Mano J."/>
            <person name="Ono H."/>
            <person name="Tanaka T."/>
            <person name="Naito K."/>
            <person name="Sushida H."/>
            <person name="Ike M."/>
            <person name="Tokuyasu K."/>
            <person name="Kitaoka M."/>
        </authorList>
    </citation>
    <scope>NUCLEOTIDE SEQUENCE [LARGE SCALE GENOMIC DNA]</scope>
    <source>
        <strain evidence="10 11">BS15</strain>
    </source>
</reference>
<dbReference type="GO" id="GO:0005886">
    <property type="term" value="C:plasma membrane"/>
    <property type="evidence" value="ECO:0007669"/>
    <property type="project" value="TreeGrafter"/>
</dbReference>
<feature type="transmembrane region" description="Helical" evidence="7">
    <location>
        <begin position="342"/>
        <end position="359"/>
    </location>
</feature>
<feature type="chain" id="PRO_5043360669" description="Major facilitator superfamily (MFS) profile domain-containing protein" evidence="8">
    <location>
        <begin position="21"/>
        <end position="494"/>
    </location>
</feature>
<keyword evidence="3 7" id="KW-0812">Transmembrane</keyword>
<proteinExistence type="predicted"/>
<evidence type="ECO:0000256" key="8">
    <source>
        <dbReference type="SAM" id="SignalP"/>
    </source>
</evidence>
<name>A0AAV5GII8_9BASI</name>
<feature type="transmembrane region" description="Helical" evidence="7">
    <location>
        <begin position="267"/>
        <end position="286"/>
    </location>
</feature>
<evidence type="ECO:0000313" key="11">
    <source>
        <dbReference type="Proteomes" id="UP001342314"/>
    </source>
</evidence>
<comment type="caution">
    <text evidence="10">The sequence shown here is derived from an EMBL/GenBank/DDBJ whole genome shotgun (WGS) entry which is preliminary data.</text>
</comment>
<evidence type="ECO:0000256" key="6">
    <source>
        <dbReference type="SAM" id="MobiDB-lite"/>
    </source>
</evidence>
<dbReference type="InterPro" id="IPR011701">
    <property type="entry name" value="MFS"/>
</dbReference>
<dbReference type="PANTHER" id="PTHR23502:SF51">
    <property type="entry name" value="QUINIDINE RESISTANCE PROTEIN 1-RELATED"/>
    <property type="match status" value="1"/>
</dbReference>
<evidence type="ECO:0000256" key="4">
    <source>
        <dbReference type="ARBA" id="ARBA00022989"/>
    </source>
</evidence>
<keyword evidence="4 7" id="KW-1133">Transmembrane helix</keyword>
<sequence>MRWFIVIMVALAGLFSPLSANIYFPVIPSIADDLSTTVEDINISVTVYMIFQGISPSFMGAICDVLGRRPVYILTFIIYLGACAGLANTHSYALLLVLRCIQAAGSASVIAIGSGSIGDIAPPAERGMFMALFGLGSLFWFLFAFGAVVLVFLVLFLPETLRSLVGNGSIPARGINRSGVSIWHEHQQRKRPRPRDEEAEAASLAAKPPQKGWKNVRPFAPLKMFREKDVVCVLVFNAITYTLFYTVTTSTGSVFKDTYGLNETELGLCFLANGVGCLLATFTGGPRMTADYKHVRQQVERKKLAEGISLEEQKRQQKGQDQNDLSAFPIEKARLRSMPVNAAYFFFLLVAATIVYGWVVDRGVHISVPLIMQFIIGLSVTSVFNIVGTLLVDLYPGQSASATAANNLIRCCFGAAGTGFIEPLLDRLGAGWSFTMLSLINCLFIPLMLLEWRHGMKWRAERAARLKAAKERAEERAREQGRALEKKREGKTAA</sequence>
<feature type="transmembrane region" description="Helical" evidence="7">
    <location>
        <begin position="129"/>
        <end position="157"/>
    </location>
</feature>
<keyword evidence="11" id="KW-1185">Reference proteome</keyword>